<dbReference type="EMBL" id="JAEKLZ010000160">
    <property type="protein sequence ID" value="MBW8725088.1"/>
    <property type="molecule type" value="Genomic_DNA"/>
</dbReference>
<comment type="caution">
    <text evidence="2">The sequence shown here is derived from an EMBL/GenBank/DDBJ whole genome shotgun (WGS) entry which is preliminary data.</text>
</comment>
<evidence type="ECO:0000313" key="3">
    <source>
        <dbReference type="Proteomes" id="UP000700706"/>
    </source>
</evidence>
<dbReference type="Proteomes" id="UP000700706">
    <property type="component" value="Unassembled WGS sequence"/>
</dbReference>
<proteinExistence type="predicted"/>
<feature type="region of interest" description="Disordered" evidence="1">
    <location>
        <begin position="103"/>
        <end position="128"/>
    </location>
</feature>
<organism evidence="2 3">
    <name type="scientific">Inquilinus limosus</name>
    <dbReference type="NCBI Taxonomy" id="171674"/>
    <lineage>
        <taxon>Bacteria</taxon>
        <taxon>Pseudomonadati</taxon>
        <taxon>Pseudomonadota</taxon>
        <taxon>Alphaproteobacteria</taxon>
        <taxon>Rhodospirillales</taxon>
        <taxon>Rhodospirillaceae</taxon>
        <taxon>Inquilinus</taxon>
    </lineage>
</organism>
<gene>
    <name evidence="2" type="ORF">JF625_08050</name>
</gene>
<name>A0A952FI31_9PROT</name>
<accession>A0A952FI31</accession>
<dbReference type="AlphaFoldDB" id="A0A952FI31"/>
<reference evidence="2" key="1">
    <citation type="submission" date="2020-06" db="EMBL/GenBank/DDBJ databases">
        <title>Stable isotope informed genome-resolved metagenomics uncovers potential trophic interactions in rhizosphere soil.</title>
        <authorList>
            <person name="Starr E.P."/>
            <person name="Shi S."/>
            <person name="Blazewicz S.J."/>
            <person name="Koch B.J."/>
            <person name="Probst A.J."/>
            <person name="Hungate B.A."/>
            <person name="Pett-Ridge J."/>
            <person name="Firestone M.K."/>
            <person name="Banfield J.F."/>
        </authorList>
    </citation>
    <scope>NUCLEOTIDE SEQUENCE</scope>
    <source>
        <strain evidence="2">YM_69_17</strain>
    </source>
</reference>
<evidence type="ECO:0000256" key="1">
    <source>
        <dbReference type="SAM" id="MobiDB-lite"/>
    </source>
</evidence>
<feature type="compositionally biased region" description="Low complexity" evidence="1">
    <location>
        <begin position="108"/>
        <end position="120"/>
    </location>
</feature>
<protein>
    <recommendedName>
        <fullName evidence="4">DUF2946 domain-containing protein</fullName>
    </recommendedName>
</protein>
<evidence type="ECO:0008006" key="4">
    <source>
        <dbReference type="Google" id="ProtNLM"/>
    </source>
</evidence>
<evidence type="ECO:0000313" key="2">
    <source>
        <dbReference type="EMBL" id="MBW8725088.1"/>
    </source>
</evidence>
<sequence length="128" mass="13048">MRMRWARKRASWVALGAAYLLFVQAILGGLAIGASAAPAFDPLSALCRADDGAAAPARPDQPAGHPHLPDCCTTGCSMFSGAPVPGFVAVLLVPHLAGRTEPAPLPLAPVATAPRRSPANPRAPPAQA</sequence>